<evidence type="ECO:0000256" key="1">
    <source>
        <dbReference type="SAM" id="Phobius"/>
    </source>
</evidence>
<accession>A0A2A4X221</accession>
<organism evidence="3 4">
    <name type="scientific">SAR86 cluster bacterium</name>
    <dbReference type="NCBI Taxonomy" id="2030880"/>
    <lineage>
        <taxon>Bacteria</taxon>
        <taxon>Pseudomonadati</taxon>
        <taxon>Pseudomonadota</taxon>
        <taxon>Gammaproteobacteria</taxon>
        <taxon>SAR86 cluster</taxon>
    </lineage>
</organism>
<keyword evidence="1" id="KW-0472">Membrane</keyword>
<feature type="signal peptide" evidence="2">
    <location>
        <begin position="1"/>
        <end position="32"/>
    </location>
</feature>
<dbReference type="AlphaFoldDB" id="A0A2A4X221"/>
<feature type="transmembrane region" description="Helical" evidence="1">
    <location>
        <begin position="42"/>
        <end position="62"/>
    </location>
</feature>
<proteinExistence type="predicted"/>
<dbReference type="EMBL" id="NVUL01000058">
    <property type="protein sequence ID" value="PCI76361.1"/>
    <property type="molecule type" value="Genomic_DNA"/>
</dbReference>
<reference evidence="4" key="1">
    <citation type="submission" date="2017-08" db="EMBL/GenBank/DDBJ databases">
        <title>A dynamic microbial community with high functional redundancy inhabits the cold, oxic subseafloor aquifer.</title>
        <authorList>
            <person name="Tully B.J."/>
            <person name="Wheat C.G."/>
            <person name="Glazer B.T."/>
            <person name="Huber J.A."/>
        </authorList>
    </citation>
    <scope>NUCLEOTIDE SEQUENCE [LARGE SCALE GENOMIC DNA]</scope>
</reference>
<evidence type="ECO:0000313" key="4">
    <source>
        <dbReference type="Proteomes" id="UP000218767"/>
    </source>
</evidence>
<protein>
    <submittedName>
        <fullName evidence="3">Uncharacterized protein</fullName>
    </submittedName>
</protein>
<evidence type="ECO:0000256" key="2">
    <source>
        <dbReference type="SAM" id="SignalP"/>
    </source>
</evidence>
<dbReference type="Proteomes" id="UP000218767">
    <property type="component" value="Unassembled WGS sequence"/>
</dbReference>
<feature type="chain" id="PRO_5012201597" evidence="2">
    <location>
        <begin position="33"/>
        <end position="142"/>
    </location>
</feature>
<evidence type="ECO:0000313" key="3">
    <source>
        <dbReference type="EMBL" id="PCI76361.1"/>
    </source>
</evidence>
<sequence length="142" mass="15267">MITQQDRKTNTRLFTAPIILCLLALSSSSAIAASATSADSTSSWSLVITLLVLAATAGSAVLNVAAIRHWDRNWGLVSGLPLLGLLLWGALIVVSKQFDASAHELWALEIFAWAMINLIYMVTAMTAKRMFAKRDGEESASS</sequence>
<keyword evidence="1" id="KW-0812">Transmembrane</keyword>
<feature type="transmembrane region" description="Helical" evidence="1">
    <location>
        <begin position="106"/>
        <end position="127"/>
    </location>
</feature>
<comment type="caution">
    <text evidence="3">The sequence shown here is derived from an EMBL/GenBank/DDBJ whole genome shotgun (WGS) entry which is preliminary data.</text>
</comment>
<keyword evidence="2" id="KW-0732">Signal</keyword>
<name>A0A2A4X221_9GAMM</name>
<gene>
    <name evidence="3" type="ORF">COB20_10865</name>
</gene>
<keyword evidence="1" id="KW-1133">Transmembrane helix</keyword>
<feature type="transmembrane region" description="Helical" evidence="1">
    <location>
        <begin position="74"/>
        <end position="94"/>
    </location>
</feature>